<dbReference type="EMBL" id="JH668444">
    <property type="protein sequence ID" value="KAG6453446.1"/>
    <property type="molecule type" value="Genomic_DNA"/>
</dbReference>
<dbReference type="InterPro" id="IPR007109">
    <property type="entry name" value="Brix"/>
</dbReference>
<name>A0A921Z9T3_MANSE</name>
<dbReference type="Pfam" id="PF04427">
    <property type="entry name" value="Brix"/>
    <property type="match status" value="1"/>
</dbReference>
<proteinExistence type="inferred from homology"/>
<evidence type="ECO:0000313" key="10">
    <source>
        <dbReference type="Proteomes" id="UP000791440"/>
    </source>
</evidence>
<dbReference type="PANTHER" id="PTHR12728">
    <property type="entry name" value="BRIX DOMAIN CONTAINING PROTEIN"/>
    <property type="match status" value="1"/>
</dbReference>
<dbReference type="PANTHER" id="PTHR12728:SF0">
    <property type="entry name" value="RIBOSOME PRODUCTION FACTOR 2 HOMOLOG"/>
    <property type="match status" value="1"/>
</dbReference>
<organism evidence="9 10">
    <name type="scientific">Manduca sexta</name>
    <name type="common">Tobacco hawkmoth</name>
    <name type="synonym">Tobacco hornworm</name>
    <dbReference type="NCBI Taxonomy" id="7130"/>
    <lineage>
        <taxon>Eukaryota</taxon>
        <taxon>Metazoa</taxon>
        <taxon>Ecdysozoa</taxon>
        <taxon>Arthropoda</taxon>
        <taxon>Hexapoda</taxon>
        <taxon>Insecta</taxon>
        <taxon>Pterygota</taxon>
        <taxon>Neoptera</taxon>
        <taxon>Endopterygota</taxon>
        <taxon>Lepidoptera</taxon>
        <taxon>Glossata</taxon>
        <taxon>Ditrysia</taxon>
        <taxon>Bombycoidea</taxon>
        <taxon>Sphingidae</taxon>
        <taxon>Sphinginae</taxon>
        <taxon>Sphingini</taxon>
        <taxon>Manduca</taxon>
    </lineage>
</organism>
<comment type="subcellular location">
    <subcellularLocation>
        <location evidence="1 6">Nucleus</location>
        <location evidence="1 6">Nucleolus</location>
    </subcellularLocation>
</comment>
<dbReference type="Proteomes" id="UP000791440">
    <property type="component" value="Unassembled WGS sequence"/>
</dbReference>
<accession>A0A921Z9T3</accession>
<evidence type="ECO:0000256" key="5">
    <source>
        <dbReference type="ARBA" id="ARBA00030889"/>
    </source>
</evidence>
<evidence type="ECO:0000256" key="6">
    <source>
        <dbReference type="RuleBase" id="RU367086"/>
    </source>
</evidence>
<keyword evidence="4 6" id="KW-0539">Nucleus</keyword>
<dbReference type="GO" id="GO:0005730">
    <property type="term" value="C:nucleolus"/>
    <property type="evidence" value="ECO:0007669"/>
    <property type="project" value="UniProtKB-SubCell"/>
</dbReference>
<sequence length="315" mass="36254">MAVIQRIKKPTTRKGKKALLAKEPKPIEGPKQCLFMQGRNPSERTRKLLKDIYNLKKPDAAYLSRKNDFVPFEDASLIEKLCNKKDAAIFGVGSHSKKRPHNIIFGRTFNYGILDMIELGADKYKAMSEFQNVKVLAGIKPCLLFNGPAWDLNQDLKRLKCLFTDYFHREKVETIRLQGLEHVLSFTATDSGEIYFRSYRILLKKSGQRTPRIELEEIGPSIDFKLRRTKLASDDLYKEACKIPRELKPIKKKNISRDAFGSKMGRIHMGKQDINRLQTRKMKGLKKTPEERKQMLMNKKKAKKAAKAAQINDVA</sequence>
<protein>
    <recommendedName>
        <fullName evidence="3 6">Ribosome production factor 2 homolog</fullName>
    </recommendedName>
    <alternativeName>
        <fullName evidence="5 6">Ribosome biogenesis protein RPF2 homolog</fullName>
    </alternativeName>
</protein>
<dbReference type="PROSITE" id="PS50833">
    <property type="entry name" value="BRIX"/>
    <property type="match status" value="1"/>
</dbReference>
<evidence type="ECO:0000256" key="1">
    <source>
        <dbReference type="ARBA" id="ARBA00004604"/>
    </source>
</evidence>
<evidence type="ECO:0000256" key="2">
    <source>
        <dbReference type="ARBA" id="ARBA00010782"/>
    </source>
</evidence>
<evidence type="ECO:0000256" key="4">
    <source>
        <dbReference type="ARBA" id="ARBA00023242"/>
    </source>
</evidence>
<dbReference type="InterPro" id="IPR039770">
    <property type="entry name" value="Rpf2"/>
</dbReference>
<dbReference type="AlphaFoldDB" id="A0A921Z9T3"/>
<reference evidence="9" key="1">
    <citation type="journal article" date="2016" name="Insect Biochem. Mol. Biol.">
        <title>Multifaceted biological insights from a draft genome sequence of the tobacco hornworm moth, Manduca sexta.</title>
        <authorList>
            <person name="Kanost M.R."/>
            <person name="Arrese E.L."/>
            <person name="Cao X."/>
            <person name="Chen Y.R."/>
            <person name="Chellapilla S."/>
            <person name="Goldsmith M.R."/>
            <person name="Grosse-Wilde E."/>
            <person name="Heckel D.G."/>
            <person name="Herndon N."/>
            <person name="Jiang H."/>
            <person name="Papanicolaou A."/>
            <person name="Qu J."/>
            <person name="Soulages J.L."/>
            <person name="Vogel H."/>
            <person name="Walters J."/>
            <person name="Waterhouse R.M."/>
            <person name="Ahn S.J."/>
            <person name="Almeida F.C."/>
            <person name="An C."/>
            <person name="Aqrawi P."/>
            <person name="Bretschneider A."/>
            <person name="Bryant W.B."/>
            <person name="Bucks S."/>
            <person name="Chao H."/>
            <person name="Chevignon G."/>
            <person name="Christen J.M."/>
            <person name="Clarke D.F."/>
            <person name="Dittmer N.T."/>
            <person name="Ferguson L.C.F."/>
            <person name="Garavelou S."/>
            <person name="Gordon K.H.J."/>
            <person name="Gunaratna R.T."/>
            <person name="Han Y."/>
            <person name="Hauser F."/>
            <person name="He Y."/>
            <person name="Heidel-Fischer H."/>
            <person name="Hirsh A."/>
            <person name="Hu Y."/>
            <person name="Jiang H."/>
            <person name="Kalra D."/>
            <person name="Klinner C."/>
            <person name="Konig C."/>
            <person name="Kovar C."/>
            <person name="Kroll A.R."/>
            <person name="Kuwar S.S."/>
            <person name="Lee S.L."/>
            <person name="Lehman R."/>
            <person name="Li K."/>
            <person name="Li Z."/>
            <person name="Liang H."/>
            <person name="Lovelace S."/>
            <person name="Lu Z."/>
            <person name="Mansfield J.H."/>
            <person name="McCulloch K.J."/>
            <person name="Mathew T."/>
            <person name="Morton B."/>
            <person name="Muzny D.M."/>
            <person name="Neunemann D."/>
            <person name="Ongeri F."/>
            <person name="Pauchet Y."/>
            <person name="Pu L.L."/>
            <person name="Pyrousis I."/>
            <person name="Rao X.J."/>
            <person name="Redding A."/>
            <person name="Roesel C."/>
            <person name="Sanchez-Gracia A."/>
            <person name="Schaack S."/>
            <person name="Shukla A."/>
            <person name="Tetreau G."/>
            <person name="Wang Y."/>
            <person name="Xiong G.H."/>
            <person name="Traut W."/>
            <person name="Walsh T.K."/>
            <person name="Worley K.C."/>
            <person name="Wu D."/>
            <person name="Wu W."/>
            <person name="Wu Y.Q."/>
            <person name="Zhang X."/>
            <person name="Zou Z."/>
            <person name="Zucker H."/>
            <person name="Briscoe A.D."/>
            <person name="Burmester T."/>
            <person name="Clem R.J."/>
            <person name="Feyereisen R."/>
            <person name="Grimmelikhuijzen C.J.P."/>
            <person name="Hamodrakas S.J."/>
            <person name="Hansson B.S."/>
            <person name="Huguet E."/>
            <person name="Jermiin L.S."/>
            <person name="Lan Q."/>
            <person name="Lehman H.K."/>
            <person name="Lorenzen M."/>
            <person name="Merzendorfer H."/>
            <person name="Michalopoulos I."/>
            <person name="Morton D.B."/>
            <person name="Muthukrishnan S."/>
            <person name="Oakeshott J.G."/>
            <person name="Palmer W."/>
            <person name="Park Y."/>
            <person name="Passarelli A.L."/>
            <person name="Rozas J."/>
            <person name="Schwartz L.M."/>
            <person name="Smith W."/>
            <person name="Southgate A."/>
            <person name="Vilcinskas A."/>
            <person name="Vogt R."/>
            <person name="Wang P."/>
            <person name="Werren J."/>
            <person name="Yu X.Q."/>
            <person name="Zhou J.J."/>
            <person name="Brown S.J."/>
            <person name="Scherer S.E."/>
            <person name="Richards S."/>
            <person name="Blissard G.W."/>
        </authorList>
    </citation>
    <scope>NUCLEOTIDE SEQUENCE</scope>
</reference>
<feature type="domain" description="Brix" evidence="8">
    <location>
        <begin position="31"/>
        <end position="235"/>
    </location>
</feature>
<reference evidence="9" key="2">
    <citation type="submission" date="2020-12" db="EMBL/GenBank/DDBJ databases">
        <authorList>
            <person name="Kanost M."/>
        </authorList>
    </citation>
    <scope>NUCLEOTIDE SEQUENCE</scope>
</reference>
<evidence type="ECO:0000256" key="7">
    <source>
        <dbReference type="SAM" id="MobiDB-lite"/>
    </source>
</evidence>
<feature type="region of interest" description="Disordered" evidence="7">
    <location>
        <begin position="283"/>
        <end position="315"/>
    </location>
</feature>
<dbReference type="GO" id="GO:0019843">
    <property type="term" value="F:rRNA binding"/>
    <property type="evidence" value="ECO:0007669"/>
    <property type="project" value="UniProtKB-UniRule"/>
</dbReference>
<comment type="similarity">
    <text evidence="2 6">Belongs to the RPF2 family.</text>
</comment>
<dbReference type="SMART" id="SM00879">
    <property type="entry name" value="Brix"/>
    <property type="match status" value="1"/>
</dbReference>
<evidence type="ECO:0000259" key="8">
    <source>
        <dbReference type="PROSITE" id="PS50833"/>
    </source>
</evidence>
<dbReference type="SUPFAM" id="SSF52954">
    <property type="entry name" value="Class II aaRS ABD-related"/>
    <property type="match status" value="1"/>
</dbReference>
<evidence type="ECO:0000256" key="3">
    <source>
        <dbReference type="ARBA" id="ARBA00020387"/>
    </source>
</evidence>
<keyword evidence="10" id="KW-1185">Reference proteome</keyword>
<gene>
    <name evidence="9" type="ORF">O3G_MSEX008168</name>
</gene>
<comment type="caution">
    <text evidence="9">The sequence shown here is derived from an EMBL/GenBank/DDBJ whole genome shotgun (WGS) entry which is preliminary data.</text>
</comment>
<dbReference type="GO" id="GO:0000463">
    <property type="term" value="P:maturation of LSU-rRNA from tricistronic rRNA transcript (SSU-rRNA, 5.8S rRNA, LSU-rRNA)"/>
    <property type="evidence" value="ECO:0007669"/>
    <property type="project" value="TreeGrafter"/>
</dbReference>
<dbReference type="GO" id="GO:0000027">
    <property type="term" value="P:ribosomal large subunit assembly"/>
    <property type="evidence" value="ECO:0007669"/>
    <property type="project" value="InterPro"/>
</dbReference>
<dbReference type="OrthoDB" id="407658at2759"/>
<evidence type="ECO:0000313" key="9">
    <source>
        <dbReference type="EMBL" id="KAG6453446.1"/>
    </source>
</evidence>